<feature type="transmembrane region" description="Helical" evidence="6">
    <location>
        <begin position="159"/>
        <end position="177"/>
    </location>
</feature>
<name>H5T8L5_9ALTE</name>
<feature type="domain" description="RDD" evidence="7">
    <location>
        <begin position="51"/>
        <end position="191"/>
    </location>
</feature>
<accession>H5T8L5</accession>
<proteinExistence type="predicted"/>
<reference evidence="8 9" key="1">
    <citation type="journal article" date="2012" name="J. Bacteriol.">
        <title>Genome sequence of proteorhodopsin-containing sea ice bacterium Glaciecola punicea ACAM 611T.</title>
        <authorList>
            <person name="Qin Q.-L."/>
            <person name="Xie B.-B."/>
            <person name="Shu Y.-L."/>
            <person name="Rong J.-C."/>
            <person name="Zhao D.-L."/>
            <person name="Zhang X.-Y."/>
            <person name="Chen X.-L."/>
            <person name="Zhou B.-C."/>
            <person name="Zhanga Y.-Z."/>
        </authorList>
    </citation>
    <scope>NUCLEOTIDE SEQUENCE [LARGE SCALE GENOMIC DNA]</scope>
    <source>
        <strain evidence="8 9">ACAM 611</strain>
    </source>
</reference>
<comment type="subcellular location">
    <subcellularLocation>
        <location evidence="1">Cell membrane</location>
        <topology evidence="1">Multi-pass membrane protein</topology>
    </subcellularLocation>
</comment>
<dbReference type="InterPro" id="IPR051791">
    <property type="entry name" value="Pra-immunoreactive"/>
</dbReference>
<dbReference type="Pfam" id="PF06271">
    <property type="entry name" value="RDD"/>
    <property type="match status" value="1"/>
</dbReference>
<dbReference type="PANTHER" id="PTHR36115:SF10">
    <property type="entry name" value="RDD DOMAIN-CONTAINING PROTEIN"/>
    <property type="match status" value="1"/>
</dbReference>
<keyword evidence="3 6" id="KW-0812">Transmembrane</keyword>
<keyword evidence="4 6" id="KW-1133">Transmembrane helix</keyword>
<evidence type="ECO:0000256" key="4">
    <source>
        <dbReference type="ARBA" id="ARBA00022989"/>
    </source>
</evidence>
<evidence type="ECO:0000256" key="1">
    <source>
        <dbReference type="ARBA" id="ARBA00004651"/>
    </source>
</evidence>
<dbReference type="GO" id="GO:0005886">
    <property type="term" value="C:plasma membrane"/>
    <property type="evidence" value="ECO:0007669"/>
    <property type="project" value="UniProtKB-SubCell"/>
</dbReference>
<dbReference type="EMBL" id="BAET01000006">
    <property type="protein sequence ID" value="GAB54656.1"/>
    <property type="molecule type" value="Genomic_DNA"/>
</dbReference>
<evidence type="ECO:0000259" key="7">
    <source>
        <dbReference type="Pfam" id="PF06271"/>
    </source>
</evidence>
<protein>
    <submittedName>
        <fullName evidence="8">RDD domain containing protein</fullName>
    </submittedName>
</protein>
<comment type="caution">
    <text evidence="8">The sequence shown here is derived from an EMBL/GenBank/DDBJ whole genome shotgun (WGS) entry which is preliminary data.</text>
</comment>
<feature type="transmembrane region" description="Helical" evidence="6">
    <location>
        <begin position="65"/>
        <end position="86"/>
    </location>
</feature>
<evidence type="ECO:0000256" key="6">
    <source>
        <dbReference type="SAM" id="Phobius"/>
    </source>
</evidence>
<evidence type="ECO:0000256" key="5">
    <source>
        <dbReference type="ARBA" id="ARBA00023136"/>
    </source>
</evidence>
<keyword evidence="9" id="KW-1185">Reference proteome</keyword>
<sequence>MVSSLIYTNDHKNGAPSNNFILSRNKGDNIRVVNNYHLAFTYMDTPDLQRAGFFRRLAAMIYDTLIAVAVGMLSALAIITILTVLFETGLLSKQGNEHVSVLIQSSFYYSLIIQVWVSLWVAGFFLWFWKNGGQTLGMRAWRLRIYSVKEGTSIGYGRLIIRLITSLGGLGTLLVLVDFKSKQSLQDRIAGTQMLVLTTAQNDHKNW</sequence>
<dbReference type="Proteomes" id="UP000053586">
    <property type="component" value="Unassembled WGS sequence"/>
</dbReference>
<evidence type="ECO:0000313" key="8">
    <source>
        <dbReference type="EMBL" id="GAB54656.1"/>
    </source>
</evidence>
<keyword evidence="5 6" id="KW-0472">Membrane</keyword>
<organism evidence="8 9">
    <name type="scientific">Glaciecola punicea ACAM 611</name>
    <dbReference type="NCBI Taxonomy" id="1121923"/>
    <lineage>
        <taxon>Bacteria</taxon>
        <taxon>Pseudomonadati</taxon>
        <taxon>Pseudomonadota</taxon>
        <taxon>Gammaproteobacteria</taxon>
        <taxon>Alteromonadales</taxon>
        <taxon>Alteromonadaceae</taxon>
        <taxon>Glaciecola</taxon>
    </lineage>
</organism>
<gene>
    <name evidence="8" type="ORF">GPUN_0509</name>
</gene>
<feature type="transmembrane region" description="Helical" evidence="6">
    <location>
        <begin position="106"/>
        <end position="129"/>
    </location>
</feature>
<evidence type="ECO:0000313" key="9">
    <source>
        <dbReference type="Proteomes" id="UP000053586"/>
    </source>
</evidence>
<evidence type="ECO:0000256" key="2">
    <source>
        <dbReference type="ARBA" id="ARBA00022475"/>
    </source>
</evidence>
<keyword evidence="2" id="KW-1003">Cell membrane</keyword>
<dbReference type="eggNOG" id="COG1714">
    <property type="taxonomic scope" value="Bacteria"/>
</dbReference>
<evidence type="ECO:0000256" key="3">
    <source>
        <dbReference type="ARBA" id="ARBA00022692"/>
    </source>
</evidence>
<dbReference type="STRING" id="56804.BAE46_10945"/>
<dbReference type="InterPro" id="IPR010432">
    <property type="entry name" value="RDD"/>
</dbReference>
<reference evidence="8 9" key="2">
    <citation type="journal article" date="2017" name="Antonie Van Leeuwenhoek">
        <title>Rhizobium rhizosphaerae sp. nov., a novel species isolated from rice rhizosphere.</title>
        <authorList>
            <person name="Zhao J.J."/>
            <person name="Zhang J."/>
            <person name="Zhang R.J."/>
            <person name="Zhang C.W."/>
            <person name="Yin H.Q."/>
            <person name="Zhang X.X."/>
        </authorList>
    </citation>
    <scope>NUCLEOTIDE SEQUENCE [LARGE SCALE GENOMIC DNA]</scope>
    <source>
        <strain evidence="8 9">ACAM 611</strain>
    </source>
</reference>
<dbReference type="PANTHER" id="PTHR36115">
    <property type="entry name" value="PROLINE-RICH ANTIGEN HOMOLOG-RELATED"/>
    <property type="match status" value="1"/>
</dbReference>
<dbReference type="AlphaFoldDB" id="H5T8L5"/>